<dbReference type="InterPro" id="IPR051994">
    <property type="entry name" value="WW_domain-binding"/>
</dbReference>
<accession>A0A674G9G6</accession>
<dbReference type="Ensembl" id="ENSTGUT00000038397.1">
    <property type="protein sequence ID" value="ENSTGUP00000019194.1"/>
    <property type="gene ID" value="ENSTGUG00000027070.1"/>
</dbReference>
<dbReference type="GO" id="GO:0043065">
    <property type="term" value="P:positive regulation of apoptotic process"/>
    <property type="evidence" value="ECO:0007669"/>
    <property type="project" value="Ensembl"/>
</dbReference>
<dbReference type="Proteomes" id="UP000007754">
    <property type="component" value="Chromosome 13"/>
</dbReference>
<dbReference type="GO" id="GO:0005886">
    <property type="term" value="C:plasma membrane"/>
    <property type="evidence" value="ECO:0007669"/>
    <property type="project" value="Ensembl"/>
</dbReference>
<dbReference type="AlphaFoldDB" id="A0A674G9G6"/>
<dbReference type="GO" id="GO:0044389">
    <property type="term" value="F:ubiquitin-like protein ligase binding"/>
    <property type="evidence" value="ECO:0007669"/>
    <property type="project" value="Ensembl"/>
</dbReference>
<dbReference type="GO" id="GO:0006356">
    <property type="term" value="P:regulation of transcription by RNA polymerase I"/>
    <property type="evidence" value="ECO:0007669"/>
    <property type="project" value="Ensembl"/>
</dbReference>
<dbReference type="OMA" id="IVMVCCF"/>
<organism evidence="1 2">
    <name type="scientific">Taeniopygia guttata</name>
    <name type="common">Zebra finch</name>
    <name type="synonym">Poephila guttata</name>
    <dbReference type="NCBI Taxonomy" id="59729"/>
    <lineage>
        <taxon>Eukaryota</taxon>
        <taxon>Metazoa</taxon>
        <taxon>Chordata</taxon>
        <taxon>Craniata</taxon>
        <taxon>Vertebrata</taxon>
        <taxon>Euteleostomi</taxon>
        <taxon>Archelosauria</taxon>
        <taxon>Archosauria</taxon>
        <taxon>Dinosauria</taxon>
        <taxon>Saurischia</taxon>
        <taxon>Theropoda</taxon>
        <taxon>Coelurosauria</taxon>
        <taxon>Aves</taxon>
        <taxon>Neognathae</taxon>
        <taxon>Neoaves</taxon>
        <taxon>Telluraves</taxon>
        <taxon>Australaves</taxon>
        <taxon>Passeriformes</taxon>
        <taxon>Passeroidea</taxon>
        <taxon>Estrildidae</taxon>
        <taxon>Estrildinae</taxon>
        <taxon>Taeniopygia</taxon>
    </lineage>
</organism>
<keyword evidence="2" id="KW-1185">Reference proteome</keyword>
<dbReference type="PANTHER" id="PTHR16209">
    <property type="entry name" value="VESICULAR, OVEREXPRESSED IN CANCER, PROSURVIVAL PROTEIN 1"/>
    <property type="match status" value="1"/>
</dbReference>
<dbReference type="GeneTree" id="ENSGT00950000183109"/>
<sequence>MEPLHYEGYGGSPPGIAIPHRLRLEPHHHHHHPHHIPPPRPWSCRHGVRGGLCLAESDLSKPPCYEEALLMAEPPPPYSEVLMDTRGLYRKINAPFLSHERLEKQEQPPSYKPLFLDAGYGSALHLPRSASPGPACPDLYLQQECSPRMFPSWTDSELSSRDTYETGPWHLPVSMPLFGRTTAV</sequence>
<dbReference type="GO" id="GO:0033077">
    <property type="term" value="P:T cell differentiation in thymus"/>
    <property type="evidence" value="ECO:0007669"/>
    <property type="project" value="Ensembl"/>
</dbReference>
<dbReference type="InParanoid" id="A0A674G9G6"/>
<dbReference type="GO" id="GO:0005829">
    <property type="term" value="C:cytosol"/>
    <property type="evidence" value="ECO:0007669"/>
    <property type="project" value="Ensembl"/>
</dbReference>
<name>A0A674G9G6_TAEGU</name>
<dbReference type="GO" id="GO:1990782">
    <property type="term" value="F:protein tyrosine kinase binding"/>
    <property type="evidence" value="ECO:0007669"/>
    <property type="project" value="Ensembl"/>
</dbReference>
<dbReference type="GO" id="GO:0046632">
    <property type="term" value="P:alpha-beta T cell differentiation"/>
    <property type="evidence" value="ECO:0007669"/>
    <property type="project" value="Ensembl"/>
</dbReference>
<dbReference type="GO" id="GO:0036041">
    <property type="term" value="F:long-chain fatty acid binding"/>
    <property type="evidence" value="ECO:0007669"/>
    <property type="project" value="Ensembl"/>
</dbReference>
<dbReference type="GO" id="GO:0048471">
    <property type="term" value="C:perinuclear region of cytoplasm"/>
    <property type="evidence" value="ECO:0007669"/>
    <property type="project" value="Ensembl"/>
</dbReference>
<reference evidence="1 2" key="1">
    <citation type="journal article" date="2010" name="Nature">
        <title>The genome of a songbird.</title>
        <authorList>
            <person name="Warren W.C."/>
            <person name="Clayton D.F."/>
            <person name="Ellegren H."/>
            <person name="Arnold A.P."/>
            <person name="Hillier L.W."/>
            <person name="Kunstner A."/>
            <person name="Searle S."/>
            <person name="White S."/>
            <person name="Vilella A.J."/>
            <person name="Fairley S."/>
            <person name="Heger A."/>
            <person name="Kong L."/>
            <person name="Ponting C.P."/>
            <person name="Jarvis E.D."/>
            <person name="Mello C.V."/>
            <person name="Minx P."/>
            <person name="Lovell P."/>
            <person name="Velho T.A."/>
            <person name="Ferris M."/>
            <person name="Balakrishnan C.N."/>
            <person name="Sinha S."/>
            <person name="Blatti C."/>
            <person name="London S.E."/>
            <person name="Li Y."/>
            <person name="Lin Y.C."/>
            <person name="George J."/>
            <person name="Sweedler J."/>
            <person name="Southey B."/>
            <person name="Gunaratne P."/>
            <person name="Watson M."/>
            <person name="Nam K."/>
            <person name="Backstrom N."/>
            <person name="Smeds L."/>
            <person name="Nabholz B."/>
            <person name="Itoh Y."/>
            <person name="Whitney O."/>
            <person name="Pfenning A.R."/>
            <person name="Howard J."/>
            <person name="Volker M."/>
            <person name="Skinner B.M."/>
            <person name="Griffin D.K."/>
            <person name="Ye L."/>
            <person name="McLaren W.M."/>
            <person name="Flicek P."/>
            <person name="Quesada V."/>
            <person name="Velasco G."/>
            <person name="Lopez-Otin C."/>
            <person name="Puente X.S."/>
            <person name="Olender T."/>
            <person name="Lancet D."/>
            <person name="Smit A.F."/>
            <person name="Hubley R."/>
            <person name="Konkel M.K."/>
            <person name="Walker J.A."/>
            <person name="Batzer M.A."/>
            <person name="Gu W."/>
            <person name="Pollock D.D."/>
            <person name="Chen L."/>
            <person name="Cheng Z."/>
            <person name="Eichler E.E."/>
            <person name="Stapley J."/>
            <person name="Slate J."/>
            <person name="Ekblom R."/>
            <person name="Birkhead T."/>
            <person name="Burke T."/>
            <person name="Burt D."/>
            <person name="Scharff C."/>
            <person name="Adam I."/>
            <person name="Richard H."/>
            <person name="Sultan M."/>
            <person name="Soldatov A."/>
            <person name="Lehrach H."/>
            <person name="Edwards S.V."/>
            <person name="Yang S.P."/>
            <person name="Li X."/>
            <person name="Graves T."/>
            <person name="Fulton L."/>
            <person name="Nelson J."/>
            <person name="Chinwalla A."/>
            <person name="Hou S."/>
            <person name="Mardis E.R."/>
            <person name="Wilson R.K."/>
        </authorList>
    </citation>
    <scope>NUCLEOTIDE SEQUENCE [LARGE SCALE GENOMIC DNA]</scope>
</reference>
<gene>
    <name evidence="1" type="primary">PRR7</name>
</gene>
<proteinExistence type="predicted"/>
<evidence type="ECO:0000313" key="1">
    <source>
        <dbReference type="Ensembl" id="ENSTGUP00000019194.1"/>
    </source>
</evidence>
<protein>
    <submittedName>
        <fullName evidence="1">Proline rich 7, synaptic</fullName>
    </submittedName>
</protein>
<dbReference type="PANTHER" id="PTHR16209:SF3">
    <property type="entry name" value="PROLINE-RICH PROTEIN 7"/>
    <property type="match status" value="1"/>
</dbReference>
<reference evidence="1" key="2">
    <citation type="submission" date="2025-08" db="UniProtKB">
        <authorList>
            <consortium name="Ensembl"/>
        </authorList>
    </citation>
    <scope>IDENTIFICATION</scope>
</reference>
<evidence type="ECO:0000313" key="2">
    <source>
        <dbReference type="Proteomes" id="UP000007754"/>
    </source>
</evidence>
<dbReference type="GO" id="GO:0005654">
    <property type="term" value="C:nucleoplasm"/>
    <property type="evidence" value="ECO:0007669"/>
    <property type="project" value="Ensembl"/>
</dbReference>
<reference evidence="1" key="3">
    <citation type="submission" date="2025-09" db="UniProtKB">
        <authorList>
            <consortium name="Ensembl"/>
        </authorList>
    </citation>
    <scope>IDENTIFICATION</scope>
</reference>